<evidence type="ECO:0000256" key="1">
    <source>
        <dbReference type="SAM" id="Phobius"/>
    </source>
</evidence>
<dbReference type="PANTHER" id="PTHR22550">
    <property type="entry name" value="SPORE GERMINATION PROTEIN"/>
    <property type="match status" value="1"/>
</dbReference>
<gene>
    <name evidence="3" type="ORF">MNB_SM-3-720</name>
</gene>
<dbReference type="SUPFAM" id="SSF53300">
    <property type="entry name" value="vWA-like"/>
    <property type="match status" value="1"/>
</dbReference>
<feature type="transmembrane region" description="Helical" evidence="1">
    <location>
        <begin position="6"/>
        <end position="23"/>
    </location>
</feature>
<dbReference type="InterPro" id="IPR050768">
    <property type="entry name" value="UPF0353/GerABKA_families"/>
</dbReference>
<feature type="transmembrane region" description="Helical" evidence="1">
    <location>
        <begin position="297"/>
        <end position="316"/>
    </location>
</feature>
<proteinExistence type="predicted"/>
<keyword evidence="1" id="KW-0472">Membrane</keyword>
<sequence length="323" mass="37005">MFELKNIEFLWLLVFVIPMVLMIKNKKNSIEKIFHHNLFQKIKLKDNGLSHKTRMLFFIGGYIALVIALARPIINNGEIKVHSSFINMVVAFDMSKSMFANDVYPTRFDFAKKKFIDMTQYLKNTRVALIGFSDQTFLISPLTQDFQSLKFLTSNLNINSLSLNGTDILNTLKTANDLMANEKKKILFLFTDGSDQKDFSKELAYAKAHNIIIYIYGIGTLKGGVIQTPNGVLKDKNGDIVVVKLNENIKTLALKSGGAYMRQTLKEDDIKMLVDEIHNHFQAKEDGITTIQDKKELFVFPLLFGFLFFMISFFSLPQKRIQK</sequence>
<dbReference type="PROSITE" id="PS50234">
    <property type="entry name" value="VWFA"/>
    <property type="match status" value="1"/>
</dbReference>
<feature type="transmembrane region" description="Helical" evidence="1">
    <location>
        <begin position="55"/>
        <end position="74"/>
    </location>
</feature>
<dbReference type="InterPro" id="IPR036465">
    <property type="entry name" value="vWFA_dom_sf"/>
</dbReference>
<keyword evidence="1" id="KW-1133">Transmembrane helix</keyword>
<accession>A0A1W1D3M8</accession>
<dbReference type="EMBL" id="FPHP01000023">
    <property type="protein sequence ID" value="SFV75241.1"/>
    <property type="molecule type" value="Genomic_DNA"/>
</dbReference>
<evidence type="ECO:0000313" key="3">
    <source>
        <dbReference type="EMBL" id="SFV75241.1"/>
    </source>
</evidence>
<name>A0A1W1D3M8_9ZZZZ</name>
<organism evidence="3">
    <name type="scientific">hydrothermal vent metagenome</name>
    <dbReference type="NCBI Taxonomy" id="652676"/>
    <lineage>
        <taxon>unclassified sequences</taxon>
        <taxon>metagenomes</taxon>
        <taxon>ecological metagenomes</taxon>
    </lineage>
</organism>
<reference evidence="3" key="1">
    <citation type="submission" date="2016-10" db="EMBL/GenBank/DDBJ databases">
        <authorList>
            <person name="de Groot N.N."/>
        </authorList>
    </citation>
    <scope>NUCLEOTIDE SEQUENCE</scope>
</reference>
<keyword evidence="1" id="KW-0812">Transmembrane</keyword>
<dbReference type="InterPro" id="IPR002035">
    <property type="entry name" value="VWF_A"/>
</dbReference>
<feature type="domain" description="VWFA" evidence="2">
    <location>
        <begin position="87"/>
        <end position="281"/>
    </location>
</feature>
<dbReference type="Gene3D" id="3.40.50.410">
    <property type="entry name" value="von Willebrand factor, type A domain"/>
    <property type="match status" value="1"/>
</dbReference>
<evidence type="ECO:0000259" key="2">
    <source>
        <dbReference type="PROSITE" id="PS50234"/>
    </source>
</evidence>
<dbReference type="AlphaFoldDB" id="A0A1W1D3M8"/>
<dbReference type="PANTHER" id="PTHR22550:SF14">
    <property type="entry name" value="VWFA DOMAIN-CONTAINING PROTEIN"/>
    <property type="match status" value="1"/>
</dbReference>
<protein>
    <submittedName>
        <fullName evidence="3">TPR domain protein in aerotolerance operon</fullName>
    </submittedName>
</protein>
<dbReference type="Pfam" id="PF13519">
    <property type="entry name" value="VWA_2"/>
    <property type="match status" value="1"/>
</dbReference>
<dbReference type="SMART" id="SM00327">
    <property type="entry name" value="VWA"/>
    <property type="match status" value="1"/>
</dbReference>